<dbReference type="InterPro" id="IPR025915">
    <property type="entry name" value="Phage_gp49_66"/>
</dbReference>
<proteinExistence type="predicted"/>
<evidence type="ECO:0008006" key="3">
    <source>
        <dbReference type="Google" id="ProtNLM"/>
    </source>
</evidence>
<evidence type="ECO:0000313" key="1">
    <source>
        <dbReference type="EMBL" id="SSF96436.1"/>
    </source>
</evidence>
<evidence type="ECO:0000313" key="2">
    <source>
        <dbReference type="Proteomes" id="UP000252079"/>
    </source>
</evidence>
<dbReference type="EMBL" id="UFBM01000027">
    <property type="protein sequence ID" value="SSF96436.1"/>
    <property type="molecule type" value="Genomic_DNA"/>
</dbReference>
<dbReference type="Pfam" id="PF13876">
    <property type="entry name" value="Phage_gp49_66"/>
    <property type="match status" value="1"/>
</dbReference>
<dbReference type="RefSeq" id="WP_032409899.1">
    <property type="nucleotide sequence ID" value="NZ_UFBM01000027.1"/>
</dbReference>
<dbReference type="AlphaFoldDB" id="A0ABD7N6S1"/>
<comment type="caution">
    <text evidence="1">The sequence shown here is derived from an EMBL/GenBank/DDBJ whole genome shotgun (WGS) entry which is preliminary data.</text>
</comment>
<sequence>MSDKDIEQQIQAKGLTAPRVTPDHIESVIKECHYLNVGEAVQAGWPDKSAMDDCSPALNLLTICVLVLHNGFTVTGESACASPQNFDPEIGRKIARENAVNKIWMLEGYLLKQKLSEQCTDERMCENCYSGQGACKNK</sequence>
<reference evidence="1 2" key="1">
    <citation type="submission" date="2018-07" db="EMBL/GenBank/DDBJ databases">
        <authorList>
            <consortium name="Pathogen Informatics"/>
        </authorList>
    </citation>
    <scope>NUCLEOTIDE SEQUENCE [LARGE SCALE GENOMIC DNA]</scope>
    <source>
        <strain evidence="1 2">4300STDY6636950</strain>
    </source>
</reference>
<gene>
    <name evidence="1" type="ORF">SAMEA23995918_03600</name>
</gene>
<organism evidence="1 2">
    <name type="scientific">Klebsiella quasipneumoniae</name>
    <dbReference type="NCBI Taxonomy" id="1463165"/>
    <lineage>
        <taxon>Bacteria</taxon>
        <taxon>Pseudomonadati</taxon>
        <taxon>Pseudomonadota</taxon>
        <taxon>Gammaproteobacteria</taxon>
        <taxon>Enterobacterales</taxon>
        <taxon>Enterobacteriaceae</taxon>
        <taxon>Klebsiella/Raoultella group</taxon>
        <taxon>Klebsiella</taxon>
        <taxon>Klebsiella pneumoniae complex</taxon>
    </lineage>
</organism>
<name>A0ABD7N6S1_9ENTR</name>
<accession>A0ABD7N6S1</accession>
<protein>
    <recommendedName>
        <fullName evidence="3">Phage protein</fullName>
    </recommendedName>
</protein>
<dbReference type="Proteomes" id="UP000252079">
    <property type="component" value="Unassembled WGS sequence"/>
</dbReference>